<evidence type="ECO:0000256" key="1">
    <source>
        <dbReference type="SAM" id="MobiDB-lite"/>
    </source>
</evidence>
<dbReference type="KEGG" id="clup:CLUP02_17347"/>
<feature type="region of interest" description="Disordered" evidence="1">
    <location>
        <begin position="63"/>
        <end position="85"/>
    </location>
</feature>
<feature type="compositionally biased region" description="Basic and acidic residues" evidence="1">
    <location>
        <begin position="304"/>
        <end position="322"/>
    </location>
</feature>
<dbReference type="RefSeq" id="XP_049137483.1">
    <property type="nucleotide sequence ID" value="XM_049296259.1"/>
</dbReference>
<organism evidence="2 3">
    <name type="scientific">Colletotrichum lupini</name>
    <dbReference type="NCBI Taxonomy" id="145971"/>
    <lineage>
        <taxon>Eukaryota</taxon>
        <taxon>Fungi</taxon>
        <taxon>Dikarya</taxon>
        <taxon>Ascomycota</taxon>
        <taxon>Pezizomycotina</taxon>
        <taxon>Sordariomycetes</taxon>
        <taxon>Hypocreomycetidae</taxon>
        <taxon>Glomerellales</taxon>
        <taxon>Glomerellaceae</taxon>
        <taxon>Colletotrichum</taxon>
        <taxon>Colletotrichum acutatum species complex</taxon>
    </lineage>
</organism>
<feature type="region of interest" description="Disordered" evidence="1">
    <location>
        <begin position="303"/>
        <end position="325"/>
    </location>
</feature>
<dbReference type="Proteomes" id="UP000830671">
    <property type="component" value="Chromosome 10"/>
</dbReference>
<keyword evidence="3" id="KW-1185">Reference proteome</keyword>
<evidence type="ECO:0000313" key="3">
    <source>
        <dbReference type="Proteomes" id="UP000830671"/>
    </source>
</evidence>
<dbReference type="GeneID" id="73351269"/>
<dbReference type="EMBL" id="CP019472">
    <property type="protein sequence ID" value="UQC75838.1"/>
    <property type="molecule type" value="Genomic_DNA"/>
</dbReference>
<gene>
    <name evidence="2" type="ORF">CLUP02_17347</name>
</gene>
<dbReference type="AlphaFoldDB" id="A0A9Q8SEZ4"/>
<reference evidence="2" key="1">
    <citation type="journal article" date="2021" name="Mol. Plant Microbe Interact.">
        <title>Complete Genome Sequence of the Plant-Pathogenic Fungus Colletotrichum lupini.</title>
        <authorList>
            <person name="Baroncelli R."/>
            <person name="Pensec F."/>
            <person name="Da Lio D."/>
            <person name="Boufleur T."/>
            <person name="Vicente I."/>
            <person name="Sarrocco S."/>
            <person name="Picot A."/>
            <person name="Baraldi E."/>
            <person name="Sukno S."/>
            <person name="Thon M."/>
            <person name="Le Floch G."/>
        </authorList>
    </citation>
    <scope>NUCLEOTIDE SEQUENCE</scope>
    <source>
        <strain evidence="2">IMI 504893</strain>
    </source>
</reference>
<name>A0A9Q8SEZ4_9PEZI</name>
<accession>A0A9Q8SEZ4</accession>
<evidence type="ECO:0000313" key="2">
    <source>
        <dbReference type="EMBL" id="UQC75838.1"/>
    </source>
</evidence>
<sequence length="534" mass="59300">MHHARYPNSNGLHYILEIGMRRNYTLHSSRRRVNSIIDDNISLHAPVRSTNLARAESTRWLSLEPSQDLKGSRSSGTGRWNATASASSSAPSVCYTHREDESLAARWKPSASANVQVAVNNMAPSSHSSRVLFKMAAQGTGIRGEAQCWGATAPIQRTLICCFDHTFRVCFYDSMLPVGDEVEGCYYALGINSELGEKRNTHHDARRVHSSCWTDPGQCQLCILSRTTGTRPWYRSPLNVVTARLPSRVFKVYENMRRPLAAFGPTLGARHVCSLVSYRVSSPSRNTTSIIAQNVLHVEQAQETPHRTAENTGERKEYRSPAEEMTGTGGYSVMGEGSVNFVFAGDTPRGHSCPYRREAMLQAADVDSWGFATAHKFVWTSRASRVRVARRITLRVRAALLVPKENNPLSWCPLPLPTPLPPVTLPYHIAYCVLCREERVRETVDGERPRKIGTSLTFASTLPATTSFVWCLELFPPSASPSQVAASGNLYISFRLGFGQSPCLPTTITTNLSSLTVNQHLKTLLHDEHRTPFD</sequence>
<proteinExistence type="predicted"/>
<protein>
    <submittedName>
        <fullName evidence="2">Uncharacterized protein</fullName>
    </submittedName>
</protein>